<gene>
    <name evidence="5" type="ORF">GRX03_07715</name>
</gene>
<dbReference type="GO" id="GO:0006508">
    <property type="term" value="P:proteolysis"/>
    <property type="evidence" value="ECO:0007669"/>
    <property type="project" value="UniProtKB-KW"/>
</dbReference>
<dbReference type="Gene3D" id="2.30.42.10">
    <property type="match status" value="1"/>
</dbReference>
<keyword evidence="6" id="KW-1185">Reference proteome</keyword>
<evidence type="ECO:0000259" key="4">
    <source>
        <dbReference type="Pfam" id="PF13180"/>
    </source>
</evidence>
<dbReference type="SUPFAM" id="SSF50156">
    <property type="entry name" value="PDZ domain-like"/>
    <property type="match status" value="1"/>
</dbReference>
<feature type="region of interest" description="Disordered" evidence="3">
    <location>
        <begin position="28"/>
        <end position="64"/>
    </location>
</feature>
<dbReference type="PROSITE" id="PS51257">
    <property type="entry name" value="PROKAR_LIPOPROTEIN"/>
    <property type="match status" value="1"/>
</dbReference>
<dbReference type="OrthoDB" id="350578at2157"/>
<dbReference type="PANTHER" id="PTHR43343">
    <property type="entry name" value="PEPTIDASE S12"/>
    <property type="match status" value="1"/>
</dbReference>
<accession>A0A6B0TE58</accession>
<dbReference type="InterPro" id="IPR001478">
    <property type="entry name" value="PDZ"/>
</dbReference>
<organism evidence="5 6">
    <name type="scientific">Halovenus carboxidivorans</name>
    <dbReference type="NCBI Taxonomy" id="2692199"/>
    <lineage>
        <taxon>Archaea</taxon>
        <taxon>Methanobacteriati</taxon>
        <taxon>Methanobacteriota</taxon>
        <taxon>Stenosarchaea group</taxon>
        <taxon>Halobacteria</taxon>
        <taxon>Halobacteriales</taxon>
        <taxon>Haloarculaceae</taxon>
        <taxon>Halovenus</taxon>
    </lineage>
</organism>
<keyword evidence="1" id="KW-0645">Protease</keyword>
<proteinExistence type="predicted"/>
<dbReference type="GO" id="GO:0004252">
    <property type="term" value="F:serine-type endopeptidase activity"/>
    <property type="evidence" value="ECO:0007669"/>
    <property type="project" value="InterPro"/>
</dbReference>
<keyword evidence="2" id="KW-0378">Hydrolase</keyword>
<evidence type="ECO:0000256" key="2">
    <source>
        <dbReference type="ARBA" id="ARBA00022801"/>
    </source>
</evidence>
<evidence type="ECO:0000256" key="1">
    <source>
        <dbReference type="ARBA" id="ARBA00022670"/>
    </source>
</evidence>
<dbReference type="PROSITE" id="PS51318">
    <property type="entry name" value="TAT"/>
    <property type="match status" value="1"/>
</dbReference>
<dbReference type="RefSeq" id="WP_159763613.1">
    <property type="nucleotide sequence ID" value="NZ_WUUT01000002.1"/>
</dbReference>
<dbReference type="InterPro" id="IPR006311">
    <property type="entry name" value="TAT_signal"/>
</dbReference>
<feature type="compositionally biased region" description="Polar residues" evidence="3">
    <location>
        <begin position="45"/>
        <end position="57"/>
    </location>
</feature>
<dbReference type="InterPro" id="IPR009003">
    <property type="entry name" value="Peptidase_S1_PA"/>
</dbReference>
<evidence type="ECO:0000313" key="6">
    <source>
        <dbReference type="Proteomes" id="UP000466535"/>
    </source>
</evidence>
<dbReference type="PRINTS" id="PR00834">
    <property type="entry name" value="PROTEASES2C"/>
</dbReference>
<evidence type="ECO:0000256" key="3">
    <source>
        <dbReference type="SAM" id="MobiDB-lite"/>
    </source>
</evidence>
<reference evidence="5 6" key="1">
    <citation type="submission" date="2019-12" db="EMBL/GenBank/DDBJ databases">
        <title>Isolation and characterization of three novel carbon monoxide-oxidizing members of Halobacteria from salione crusts and soils.</title>
        <authorList>
            <person name="Myers M.R."/>
            <person name="King G.M."/>
        </authorList>
    </citation>
    <scope>NUCLEOTIDE SEQUENCE [LARGE SCALE GENOMIC DNA]</scope>
    <source>
        <strain evidence="5 6">WSH3</strain>
    </source>
</reference>
<dbReference type="AlphaFoldDB" id="A0A6B0TE58"/>
<name>A0A6B0TE58_9EURY</name>
<dbReference type="Pfam" id="PF13365">
    <property type="entry name" value="Trypsin_2"/>
    <property type="match status" value="1"/>
</dbReference>
<dbReference type="EMBL" id="WUUT01000002">
    <property type="protein sequence ID" value="MXR51489.1"/>
    <property type="molecule type" value="Genomic_DNA"/>
</dbReference>
<sequence length="370" mass="38653">MSRETSSRRRFLKLGSIALTASLAGCSGALSDDSASTQPSSSPPNGTQADSSQTNDTSESEYTEVYQETIPSVVSVRTSQGQGTGFLYDESHVVTNAHVVGRASTAQLQFQNSTWSDATVQGRDRHSDLAVLSAAEAPESAEPLSFAEESPVIGQEVVAIGNPYNLDGSVTSGIISGLDRLVPSPAGYQIPDAIQTDAAVNPGNSGGPLMSTDGGVLGVVNSKRGDNIAFGISAALTQRVVPELIETGEYDHAYMGVSLQKVTPSIATANDLSTPRGLIVVQTVRNGPADGVLQPSSAEFVDGRRVPVGGDIILTVDGTTMTSFEDLASYLALQTRPGDTVQATVLRDGTEQTVELSLEPRPEQSRSPLQ</sequence>
<dbReference type="InterPro" id="IPR001940">
    <property type="entry name" value="Peptidase_S1C"/>
</dbReference>
<dbReference type="SUPFAM" id="SSF50494">
    <property type="entry name" value="Trypsin-like serine proteases"/>
    <property type="match status" value="1"/>
</dbReference>
<dbReference type="Proteomes" id="UP000466535">
    <property type="component" value="Unassembled WGS sequence"/>
</dbReference>
<dbReference type="Gene3D" id="2.40.10.120">
    <property type="match status" value="1"/>
</dbReference>
<evidence type="ECO:0000313" key="5">
    <source>
        <dbReference type="EMBL" id="MXR51489.1"/>
    </source>
</evidence>
<dbReference type="InterPro" id="IPR036034">
    <property type="entry name" value="PDZ_sf"/>
</dbReference>
<dbReference type="Pfam" id="PF13180">
    <property type="entry name" value="PDZ_2"/>
    <property type="match status" value="1"/>
</dbReference>
<dbReference type="InterPro" id="IPR051201">
    <property type="entry name" value="Chloro_Bact_Ser_Proteases"/>
</dbReference>
<protein>
    <submittedName>
        <fullName evidence="5">PDZ domain-containing protein</fullName>
    </submittedName>
</protein>
<dbReference type="PANTHER" id="PTHR43343:SF3">
    <property type="entry name" value="PROTEASE DO-LIKE 8, CHLOROPLASTIC"/>
    <property type="match status" value="1"/>
</dbReference>
<feature type="compositionally biased region" description="Low complexity" evidence="3">
    <location>
        <begin position="31"/>
        <end position="44"/>
    </location>
</feature>
<feature type="domain" description="PDZ" evidence="4">
    <location>
        <begin position="254"/>
        <end position="358"/>
    </location>
</feature>
<comment type="caution">
    <text evidence="5">The sequence shown here is derived from an EMBL/GenBank/DDBJ whole genome shotgun (WGS) entry which is preliminary data.</text>
</comment>